<organism evidence="2 3">
    <name type="scientific">Cohnella xylanilytica</name>
    <dbReference type="NCBI Taxonomy" id="557555"/>
    <lineage>
        <taxon>Bacteria</taxon>
        <taxon>Bacillati</taxon>
        <taxon>Bacillota</taxon>
        <taxon>Bacilli</taxon>
        <taxon>Bacillales</taxon>
        <taxon>Paenibacillaceae</taxon>
        <taxon>Cohnella</taxon>
    </lineage>
</organism>
<proteinExistence type="predicted"/>
<dbReference type="InterPro" id="IPR006059">
    <property type="entry name" value="SBP"/>
</dbReference>
<dbReference type="EMBL" id="JACJVR010000026">
    <property type="protein sequence ID" value="MBB6691289.1"/>
    <property type="molecule type" value="Genomic_DNA"/>
</dbReference>
<feature type="signal peptide" evidence="1">
    <location>
        <begin position="1"/>
        <end position="26"/>
    </location>
</feature>
<keyword evidence="1" id="KW-0732">Signal</keyword>
<evidence type="ECO:0000313" key="2">
    <source>
        <dbReference type="EMBL" id="MBB6691289.1"/>
    </source>
</evidence>
<reference evidence="2 3" key="1">
    <citation type="submission" date="2020-08" db="EMBL/GenBank/DDBJ databases">
        <title>Cohnella phylogeny.</title>
        <authorList>
            <person name="Dunlap C."/>
        </authorList>
    </citation>
    <scope>NUCLEOTIDE SEQUENCE [LARGE SCALE GENOMIC DNA]</scope>
    <source>
        <strain evidence="2 3">DSM 25239</strain>
    </source>
</reference>
<name>A0A841TUD4_9BACL</name>
<dbReference type="PANTHER" id="PTHR43649:SF12">
    <property type="entry name" value="DIACETYLCHITOBIOSE BINDING PROTEIN DASA"/>
    <property type="match status" value="1"/>
</dbReference>
<dbReference type="InterPro" id="IPR050490">
    <property type="entry name" value="Bact_solute-bd_prot1"/>
</dbReference>
<dbReference type="Proteomes" id="UP000553776">
    <property type="component" value="Unassembled WGS sequence"/>
</dbReference>
<feature type="chain" id="PRO_5038360799" evidence="1">
    <location>
        <begin position="27"/>
        <end position="559"/>
    </location>
</feature>
<evidence type="ECO:0000256" key="1">
    <source>
        <dbReference type="SAM" id="SignalP"/>
    </source>
</evidence>
<dbReference type="SUPFAM" id="SSF53850">
    <property type="entry name" value="Periplasmic binding protein-like II"/>
    <property type="match status" value="1"/>
</dbReference>
<dbReference type="Pfam" id="PF13416">
    <property type="entry name" value="SBP_bac_8"/>
    <property type="match status" value="1"/>
</dbReference>
<evidence type="ECO:0000313" key="3">
    <source>
        <dbReference type="Proteomes" id="UP000553776"/>
    </source>
</evidence>
<dbReference type="Gene3D" id="3.40.190.10">
    <property type="entry name" value="Periplasmic binding protein-like II"/>
    <property type="match status" value="2"/>
</dbReference>
<gene>
    <name evidence="2" type="ORF">H7B90_07770</name>
</gene>
<sequence>MRHGRRGFARAAAAWLALLMTLSACKGSGESVSGGNAADRLAYEKYETPVVLRIPHQFSDIQLPEGDTSENNFVTRYLTEQTGIAIRYVWEAPNDVQYASKIDLSIRSGDLPDAFVVNRAQFLELAKSGQLEDLSDVYGKYASQLVSSLYDATKGKALQEASVDGKLYGFPNIAIEADSPVYVWVRQDWLDRLGLPAPKDLDDIAAIVRAFRDADLDGNGQKDTAGIPVDRSLVYAEKMGNNGLNGVFAAFGAFPKRWIKGSKGQPVYGSVQPEAKQALALLAEWYRDGIIDPQFMLRQDSQDLVSANEAGLFFGPWWAPYFPLSKSISSDTKAEWRVYAAPLDAQGRFVTTDAPATDRYLVVRKGYAHPEAALKLLNAFTRMERSRDPNSDALLEATEQLGTQLRNYYPFDLLLDRPDAVETRHDRLVQALDGKIDPEQLDPETKRLYEDAVSERESPRKNMDAWSSSQAYLLGGEASKTPMKKVESLYVDPTPTMALKWEQLQTLEQETYAKIVTGGLPVDAFDAFVQKWYREGGSQITAEAASSLRTRPSAEAAGE</sequence>
<keyword evidence="3" id="KW-1185">Reference proteome</keyword>
<protein>
    <submittedName>
        <fullName evidence="2">Extracellular solute-binding protein</fullName>
    </submittedName>
</protein>
<comment type="caution">
    <text evidence="2">The sequence shown here is derived from an EMBL/GenBank/DDBJ whole genome shotgun (WGS) entry which is preliminary data.</text>
</comment>
<dbReference type="RefSeq" id="WP_185135288.1">
    <property type="nucleotide sequence ID" value="NZ_JACJVR010000026.1"/>
</dbReference>
<dbReference type="PANTHER" id="PTHR43649">
    <property type="entry name" value="ARABINOSE-BINDING PROTEIN-RELATED"/>
    <property type="match status" value="1"/>
</dbReference>
<dbReference type="PROSITE" id="PS51257">
    <property type="entry name" value="PROKAR_LIPOPROTEIN"/>
    <property type="match status" value="1"/>
</dbReference>
<dbReference type="AlphaFoldDB" id="A0A841TUD4"/>
<accession>A0A841TUD4</accession>